<sequence>MKNAAGKISILILFLFLNIRLFASDTSFHIPVGEDWEFRPFSLEHLYPNYLADPLSIRVEAAVQTVYYADYDYADTVNESGSYTGRLAIFPGFRLSLLQFVHAKTGFGIEGEIGAVIPTYMRSTNNDVIALDGIYYFRVNSKITPWWNINFSKHHNCTHLGDEYPVDKVESPIDYDPNRLELPVLDDFRLANAFRPLHFLTARNLDILTLYGEIGFFLPGTDFLGERQNKPDRWAFMNYLWGVELEYYLPDWGENIGGFYAALNVSYYQQNGYSPNLSVKSGWILPQDRDGFRFRIGFQYYNGRSTMNHFYDRKEIFTAIYLSTDF</sequence>
<dbReference type="EMBL" id="JAQQAL010000008">
    <property type="protein sequence ID" value="MDC7225595.1"/>
    <property type="molecule type" value="Genomic_DNA"/>
</dbReference>
<name>A0AAJ1IAB2_9SPIO</name>
<evidence type="ECO:0008006" key="3">
    <source>
        <dbReference type="Google" id="ProtNLM"/>
    </source>
</evidence>
<comment type="caution">
    <text evidence="1">The sequence shown here is derived from an EMBL/GenBank/DDBJ whole genome shotgun (WGS) entry which is preliminary data.</text>
</comment>
<proteinExistence type="predicted"/>
<dbReference type="AlphaFoldDB" id="A0AAJ1IAB2"/>
<evidence type="ECO:0000313" key="1">
    <source>
        <dbReference type="EMBL" id="MDC7225595.1"/>
    </source>
</evidence>
<evidence type="ECO:0000313" key="2">
    <source>
        <dbReference type="Proteomes" id="UP001221217"/>
    </source>
</evidence>
<dbReference type="Proteomes" id="UP001221217">
    <property type="component" value="Unassembled WGS sequence"/>
</dbReference>
<gene>
    <name evidence="1" type="ORF">PQJ61_02395</name>
</gene>
<organism evidence="1 2">
    <name type="scientific">Candidatus Thalassospirochaeta sargassi</name>
    <dbReference type="NCBI Taxonomy" id="3119039"/>
    <lineage>
        <taxon>Bacteria</taxon>
        <taxon>Pseudomonadati</taxon>
        <taxon>Spirochaetota</taxon>
        <taxon>Spirochaetia</taxon>
        <taxon>Spirochaetales</taxon>
        <taxon>Spirochaetaceae</taxon>
        <taxon>Candidatus Thalassospirochaeta</taxon>
    </lineage>
</organism>
<reference evidence="1 2" key="1">
    <citation type="submission" date="2022-12" db="EMBL/GenBank/DDBJ databases">
        <title>Metagenome assembled genome from gulf of manar.</title>
        <authorList>
            <person name="Kohli P."/>
            <person name="Pk S."/>
            <person name="Venkata Ramana C."/>
            <person name="Sasikala C."/>
        </authorList>
    </citation>
    <scope>NUCLEOTIDE SEQUENCE [LARGE SCALE GENOMIC DNA]</scope>
    <source>
        <strain evidence="1">JB008</strain>
    </source>
</reference>
<accession>A0AAJ1IAB2</accession>
<protein>
    <recommendedName>
        <fullName evidence="3">DUF1207 domain-containing protein</fullName>
    </recommendedName>
</protein>